<dbReference type="PROSITE" id="PS50088">
    <property type="entry name" value="ANK_REPEAT"/>
    <property type="match status" value="1"/>
</dbReference>
<organism evidence="4 5">
    <name type="scientific">Quillaja saponaria</name>
    <name type="common">Soap bark tree</name>
    <dbReference type="NCBI Taxonomy" id="32244"/>
    <lineage>
        <taxon>Eukaryota</taxon>
        <taxon>Viridiplantae</taxon>
        <taxon>Streptophyta</taxon>
        <taxon>Embryophyta</taxon>
        <taxon>Tracheophyta</taxon>
        <taxon>Spermatophyta</taxon>
        <taxon>Magnoliopsida</taxon>
        <taxon>eudicotyledons</taxon>
        <taxon>Gunneridae</taxon>
        <taxon>Pentapetalae</taxon>
        <taxon>rosids</taxon>
        <taxon>fabids</taxon>
        <taxon>Fabales</taxon>
        <taxon>Quillajaceae</taxon>
        <taxon>Quillaja</taxon>
    </lineage>
</organism>
<dbReference type="PANTHER" id="PTHR24128">
    <property type="entry name" value="HOMEOBOX PROTEIN WARIAI"/>
    <property type="match status" value="1"/>
</dbReference>
<dbReference type="Pfam" id="PF12796">
    <property type="entry name" value="Ank_2"/>
    <property type="match status" value="1"/>
</dbReference>
<comment type="subcellular location">
    <subcellularLocation>
        <location evidence="1">Cell membrane</location>
        <topology evidence="1">Peripheral membrane protein</topology>
        <orientation evidence="1">Cytoplasmic side</orientation>
    </subcellularLocation>
</comment>
<sequence length="416" mass="46971">MSESLTAAAQAGDISLLYTSIQEDPYILELIDDIPFFETPLHVAASAGHTRFAVEIMRLKPSFGRKLNPNGFSPIHLALQNQHNRLVLRLVEIQKDLVRVQGREESVEDVTVRGETCLHIAVKSNQFDSLKVLTQWLRWSCHKGASYRQKSTLNGKDDEGNTILHIAALNNDEQVIKLLIDRDVDLNAKNLEGSTPLDILAQNQPQMPQADNYRDVRDILRRAGASCSSSIRSFGTLASNLRSEKITRFRKILVGIFRSKRNISSDTRNALLVILVLIATSSYEAALGTLEILIGKSQAGFSGSPPAPTSFSAHVADIYTYLFYYINNLVRLVSTMFICFLLPSERIMKLMMVPLCLFYWCYMWQTGLLLLIGFLCFIPFVVLVRISQIETDDQVMAYLLRHTQRSVKKPQLCWSI</sequence>
<protein>
    <submittedName>
        <fullName evidence="4">Ankyrin repeat protein</fullName>
    </submittedName>
</protein>
<keyword evidence="3" id="KW-0812">Transmembrane</keyword>
<proteinExistence type="predicted"/>
<feature type="repeat" description="ANK" evidence="2">
    <location>
        <begin position="159"/>
        <end position="191"/>
    </location>
</feature>
<dbReference type="Pfam" id="PF13857">
    <property type="entry name" value="Ank_5"/>
    <property type="match status" value="1"/>
</dbReference>
<name>A0AAD7LAS3_QUISA</name>
<dbReference type="PROSITE" id="PS50297">
    <property type="entry name" value="ANK_REP_REGION"/>
    <property type="match status" value="1"/>
</dbReference>
<dbReference type="Gene3D" id="1.25.40.20">
    <property type="entry name" value="Ankyrin repeat-containing domain"/>
    <property type="match status" value="1"/>
</dbReference>
<comment type="caution">
    <text evidence="4">The sequence shown here is derived from an EMBL/GenBank/DDBJ whole genome shotgun (WGS) entry which is preliminary data.</text>
</comment>
<feature type="transmembrane region" description="Helical" evidence="3">
    <location>
        <begin position="322"/>
        <end position="343"/>
    </location>
</feature>
<gene>
    <name evidence="4" type="ORF">O6P43_026141</name>
</gene>
<evidence type="ECO:0000256" key="3">
    <source>
        <dbReference type="SAM" id="Phobius"/>
    </source>
</evidence>
<keyword evidence="3" id="KW-1133">Transmembrane helix</keyword>
<dbReference type="SUPFAM" id="SSF48403">
    <property type="entry name" value="Ankyrin repeat"/>
    <property type="match status" value="1"/>
</dbReference>
<evidence type="ECO:0000313" key="4">
    <source>
        <dbReference type="EMBL" id="KAJ7954577.1"/>
    </source>
</evidence>
<evidence type="ECO:0000256" key="1">
    <source>
        <dbReference type="ARBA" id="ARBA00004413"/>
    </source>
</evidence>
<dbReference type="InterPro" id="IPR036770">
    <property type="entry name" value="Ankyrin_rpt-contain_sf"/>
</dbReference>
<dbReference type="AlphaFoldDB" id="A0AAD7LAS3"/>
<keyword evidence="5" id="KW-1185">Reference proteome</keyword>
<keyword evidence="3" id="KW-0472">Membrane</keyword>
<feature type="transmembrane region" description="Helical" evidence="3">
    <location>
        <begin position="270"/>
        <end position="294"/>
    </location>
</feature>
<reference evidence="4" key="1">
    <citation type="journal article" date="2023" name="Science">
        <title>Elucidation of the pathway for biosynthesis of saponin adjuvants from the soapbark tree.</title>
        <authorList>
            <person name="Reed J."/>
            <person name="Orme A."/>
            <person name="El-Demerdash A."/>
            <person name="Owen C."/>
            <person name="Martin L.B.B."/>
            <person name="Misra R.C."/>
            <person name="Kikuchi S."/>
            <person name="Rejzek M."/>
            <person name="Martin A.C."/>
            <person name="Harkess A."/>
            <person name="Leebens-Mack J."/>
            <person name="Louveau T."/>
            <person name="Stephenson M.J."/>
            <person name="Osbourn A."/>
        </authorList>
    </citation>
    <scope>NUCLEOTIDE SEQUENCE</scope>
    <source>
        <strain evidence="4">S10</strain>
    </source>
</reference>
<keyword evidence="2" id="KW-0040">ANK repeat</keyword>
<dbReference type="GO" id="GO:0005886">
    <property type="term" value="C:plasma membrane"/>
    <property type="evidence" value="ECO:0007669"/>
    <property type="project" value="UniProtKB-SubCell"/>
</dbReference>
<dbReference type="InterPro" id="IPR002110">
    <property type="entry name" value="Ankyrin_rpt"/>
</dbReference>
<accession>A0AAD7LAS3</accession>
<feature type="transmembrane region" description="Helical" evidence="3">
    <location>
        <begin position="355"/>
        <end position="382"/>
    </location>
</feature>
<evidence type="ECO:0000313" key="5">
    <source>
        <dbReference type="Proteomes" id="UP001163823"/>
    </source>
</evidence>
<evidence type="ECO:0000256" key="2">
    <source>
        <dbReference type="PROSITE-ProRule" id="PRU00023"/>
    </source>
</evidence>
<dbReference type="EMBL" id="JARAOO010000010">
    <property type="protein sequence ID" value="KAJ7954577.1"/>
    <property type="molecule type" value="Genomic_DNA"/>
</dbReference>
<dbReference type="PANTHER" id="PTHR24128:SF24">
    <property type="entry name" value="ANKYRIN REPEAT PROTEIN"/>
    <property type="match status" value="1"/>
</dbReference>
<dbReference type="SMART" id="SM00248">
    <property type="entry name" value="ANK"/>
    <property type="match status" value="5"/>
</dbReference>
<dbReference type="KEGG" id="qsa:O6P43_026141"/>
<dbReference type="Proteomes" id="UP001163823">
    <property type="component" value="Chromosome 10"/>
</dbReference>